<organism evidence="1 2">
    <name type="scientific">Paenibacillus roseopurpureus</name>
    <dbReference type="NCBI Taxonomy" id="2918901"/>
    <lineage>
        <taxon>Bacteria</taxon>
        <taxon>Bacillati</taxon>
        <taxon>Bacillota</taxon>
        <taxon>Bacilli</taxon>
        <taxon>Bacillales</taxon>
        <taxon>Paenibacillaceae</taxon>
        <taxon>Paenibacillus</taxon>
    </lineage>
</organism>
<dbReference type="EMBL" id="CP130319">
    <property type="protein sequence ID" value="WNR43139.1"/>
    <property type="molecule type" value="Genomic_DNA"/>
</dbReference>
<gene>
    <name evidence="1" type="ORF">MJB10_18745</name>
</gene>
<evidence type="ECO:0000313" key="2">
    <source>
        <dbReference type="Proteomes" id="UP001304650"/>
    </source>
</evidence>
<sequence length="86" mass="9661">MKKKFTSLLTATLCPFLRYSGVRPSGGARIRSAYQDLPYRKLPQTDKYATMFTTLSEDLQSIVMSGLDPEEGLVQLEKKMNSILAN</sequence>
<dbReference type="Proteomes" id="UP001304650">
    <property type="component" value="Chromosome"/>
</dbReference>
<dbReference type="KEGG" id="proo:MJB10_18745"/>
<protein>
    <submittedName>
        <fullName evidence="1">Uncharacterized protein</fullName>
    </submittedName>
</protein>
<accession>A0AA96LLF6</accession>
<proteinExistence type="predicted"/>
<dbReference type="AlphaFoldDB" id="A0AA96LLF6"/>
<dbReference type="RefSeq" id="WP_314797138.1">
    <property type="nucleotide sequence ID" value="NZ_CP130319.1"/>
</dbReference>
<name>A0AA96LLF6_9BACL</name>
<reference evidence="1" key="1">
    <citation type="submission" date="2022-02" db="EMBL/GenBank/DDBJ databases">
        <title>Paenibacillus sp. MBLB1832 Whole Genome Shotgun Sequencing.</title>
        <authorList>
            <person name="Hwang C.Y."/>
            <person name="Cho E.-S."/>
            <person name="Seo M.-J."/>
        </authorList>
    </citation>
    <scope>NUCLEOTIDE SEQUENCE</scope>
    <source>
        <strain evidence="1">MBLB1832</strain>
    </source>
</reference>
<keyword evidence="2" id="KW-1185">Reference proteome</keyword>
<evidence type="ECO:0000313" key="1">
    <source>
        <dbReference type="EMBL" id="WNR43139.1"/>
    </source>
</evidence>